<dbReference type="GO" id="GO:0009423">
    <property type="term" value="P:chorismate biosynthetic process"/>
    <property type="evidence" value="ECO:0007669"/>
    <property type="project" value="TreeGrafter"/>
</dbReference>
<dbReference type="PANTHER" id="PTHR21089">
    <property type="entry name" value="SHIKIMATE DEHYDROGENASE"/>
    <property type="match status" value="1"/>
</dbReference>
<dbReference type="GO" id="GO:0004764">
    <property type="term" value="F:shikimate 3-dehydrogenase (NADP+) activity"/>
    <property type="evidence" value="ECO:0007669"/>
    <property type="project" value="InterPro"/>
</dbReference>
<dbReference type="Pfam" id="PF18317">
    <property type="entry name" value="SDH_C"/>
    <property type="match status" value="1"/>
</dbReference>
<dbReference type="eggNOG" id="COG0169">
    <property type="taxonomic scope" value="Bacteria"/>
</dbReference>
<dbReference type="InterPro" id="IPR010110">
    <property type="entry name" value="Shikimate_DH_AroM-type"/>
</dbReference>
<proteinExistence type="predicted"/>
<dbReference type="Gene3D" id="3.40.50.10860">
    <property type="entry name" value="Leucine Dehydrogenase, chain A, domain 1"/>
    <property type="match status" value="1"/>
</dbReference>
<evidence type="ECO:0000313" key="6">
    <source>
        <dbReference type="Proteomes" id="UP000002247"/>
    </source>
</evidence>
<dbReference type="InterPro" id="IPR022893">
    <property type="entry name" value="Shikimate_DH_fam"/>
</dbReference>
<reference evidence="5 6" key="1">
    <citation type="journal article" date="2010" name="Stand. Genomic Sci.">
        <title>Complete genome sequence of Segniliparus rotundus type strain (CDC 1076).</title>
        <authorList>
            <person name="Sikorski J."/>
            <person name="Lapidus A."/>
            <person name="Copeland A."/>
            <person name="Misra M."/>
            <person name="Glavina Del Rio T."/>
            <person name="Nolan M."/>
            <person name="Lucas S."/>
            <person name="Chen F."/>
            <person name="Tice H."/>
            <person name="Cheng J.F."/>
            <person name="Jando M."/>
            <person name="Schneider S."/>
            <person name="Bruce D."/>
            <person name="Goodwin L."/>
            <person name="Pitluck S."/>
            <person name="Liolios K."/>
            <person name="Mikhailova N."/>
            <person name="Pati A."/>
            <person name="Ivanova N."/>
            <person name="Mavromatis K."/>
            <person name="Chen A."/>
            <person name="Palaniappan K."/>
            <person name="Chertkov O."/>
            <person name="Land M."/>
            <person name="Hauser L."/>
            <person name="Chang Y.J."/>
            <person name="Jeffries C.D."/>
            <person name="Brettin T."/>
            <person name="Detter J.C."/>
            <person name="Han C."/>
            <person name="Rohde M."/>
            <person name="Goker M."/>
            <person name="Bristow J."/>
            <person name="Eisen J.A."/>
            <person name="Markowitz V."/>
            <person name="Hugenholtz P."/>
            <person name="Kyrpides N.C."/>
            <person name="Klenk H.P."/>
        </authorList>
    </citation>
    <scope>NUCLEOTIDE SEQUENCE [LARGE SCALE GENOMIC DNA]</scope>
    <source>
        <strain evidence="6">ATCC BAA-972 / CDC 1076 / CIP 108378 / DSM 44985 / JCM 13578</strain>
    </source>
</reference>
<organism evidence="5 6">
    <name type="scientific">Segniliparus rotundus (strain ATCC BAA-972 / CDC 1076 / CIP 108378 / DSM 44985 / JCM 13578)</name>
    <dbReference type="NCBI Taxonomy" id="640132"/>
    <lineage>
        <taxon>Bacteria</taxon>
        <taxon>Bacillati</taxon>
        <taxon>Actinomycetota</taxon>
        <taxon>Actinomycetes</taxon>
        <taxon>Mycobacteriales</taxon>
        <taxon>Segniliparaceae</taxon>
        <taxon>Segniliparus</taxon>
    </lineage>
</organism>
<feature type="domain" description="SDH C-terminal" evidence="4">
    <location>
        <begin position="239"/>
        <end position="265"/>
    </location>
</feature>
<dbReference type="OrthoDB" id="9776868at2"/>
<dbReference type="HOGENOM" id="CLU_044063_0_0_11"/>
<dbReference type="InterPro" id="IPR046346">
    <property type="entry name" value="Aminoacid_DH-like_N_sf"/>
</dbReference>
<dbReference type="NCBIfam" id="TIGR01809">
    <property type="entry name" value="Shik-DH-AROM"/>
    <property type="match status" value="1"/>
</dbReference>
<dbReference type="GO" id="GO:0009073">
    <property type="term" value="P:aromatic amino acid family biosynthetic process"/>
    <property type="evidence" value="ECO:0007669"/>
    <property type="project" value="UniProtKB-KW"/>
</dbReference>
<name>D6Z827_SEGRD</name>
<keyword evidence="6" id="KW-1185">Reference proteome</keyword>
<evidence type="ECO:0000259" key="4">
    <source>
        <dbReference type="Pfam" id="PF18317"/>
    </source>
</evidence>
<feature type="domain" description="Shikimate dehydrogenase substrate binding N-terminal" evidence="3">
    <location>
        <begin position="5"/>
        <end position="87"/>
    </location>
</feature>
<dbReference type="CDD" id="cd01065">
    <property type="entry name" value="NAD_bind_Shikimate_DH"/>
    <property type="match status" value="1"/>
</dbReference>
<dbReference type="InterPro" id="IPR041121">
    <property type="entry name" value="SDH_C"/>
</dbReference>
<dbReference type="KEGG" id="srt:Srot_1646"/>
<dbReference type="GO" id="GO:0050661">
    <property type="term" value="F:NADP binding"/>
    <property type="evidence" value="ECO:0007669"/>
    <property type="project" value="TreeGrafter"/>
</dbReference>
<dbReference type="GO" id="GO:0005829">
    <property type="term" value="C:cytosol"/>
    <property type="evidence" value="ECO:0007669"/>
    <property type="project" value="TreeGrafter"/>
</dbReference>
<dbReference type="RefSeq" id="WP_013138560.1">
    <property type="nucleotide sequence ID" value="NC_014168.1"/>
</dbReference>
<sequence length="276" mass="28807">MKAAVLGSPIGHSLSPVLHMAAYRALGLEDWTYERIECAADQLPELVSGLSPAWAGLSVTAPNKLAALAFADTRTELAEAVGSANTLVRQGGGWHADCTDVDGAVGALGELDIDPSGKPAVVVGSGGTSLPVVAALARRGIREAVVVSRDEKRAYPALRLAKAFGLRPRWMDLNSPYLAKVAAIAEVVVNTVPADALAPWAPSLAQASAVFDVIYDPWPTTLARLAAQGGSRVVGGDSMLLHQAFRQVEWFTGQPAPQEAMRSALSAALGARARRA</sequence>
<dbReference type="SUPFAM" id="SSF51735">
    <property type="entry name" value="NAD(P)-binding Rossmann-fold domains"/>
    <property type="match status" value="1"/>
</dbReference>
<dbReference type="Proteomes" id="UP000002247">
    <property type="component" value="Chromosome"/>
</dbReference>
<protein>
    <submittedName>
        <fullName evidence="5">Shikimate-5-dehydrogenase</fullName>
    </submittedName>
</protein>
<dbReference type="Gene3D" id="3.40.50.720">
    <property type="entry name" value="NAD(P)-binding Rossmann-like Domain"/>
    <property type="match status" value="1"/>
</dbReference>
<dbReference type="EMBL" id="CP001958">
    <property type="protein sequence ID" value="ADG98107.1"/>
    <property type="molecule type" value="Genomic_DNA"/>
</dbReference>
<evidence type="ECO:0000259" key="3">
    <source>
        <dbReference type="Pfam" id="PF08501"/>
    </source>
</evidence>
<dbReference type="SUPFAM" id="SSF53223">
    <property type="entry name" value="Aminoacid dehydrogenase-like, N-terminal domain"/>
    <property type="match status" value="1"/>
</dbReference>
<keyword evidence="2" id="KW-0057">Aromatic amino acid biosynthesis</keyword>
<keyword evidence="2" id="KW-0028">Amino-acid biosynthesis</keyword>
<dbReference type="NCBIfam" id="NF001311">
    <property type="entry name" value="PRK00258.1-3"/>
    <property type="match status" value="1"/>
</dbReference>
<dbReference type="Pfam" id="PF08501">
    <property type="entry name" value="Shikimate_dh_N"/>
    <property type="match status" value="1"/>
</dbReference>
<evidence type="ECO:0000256" key="2">
    <source>
        <dbReference type="ARBA" id="ARBA00023141"/>
    </source>
</evidence>
<accession>D6Z827</accession>
<evidence type="ECO:0000256" key="1">
    <source>
        <dbReference type="ARBA" id="ARBA00004871"/>
    </source>
</evidence>
<dbReference type="InterPro" id="IPR013708">
    <property type="entry name" value="Shikimate_DH-bd_N"/>
</dbReference>
<gene>
    <name evidence="5" type="ordered locus">Srot_1646</name>
</gene>
<dbReference type="InterPro" id="IPR036291">
    <property type="entry name" value="NAD(P)-bd_dom_sf"/>
</dbReference>
<dbReference type="STRING" id="640132.Srot_1646"/>
<comment type="pathway">
    <text evidence="1">Metabolic intermediate biosynthesis; chorismate biosynthesis; chorismate from D-erythrose 4-phosphate and phosphoenolpyruvate: step 4/7.</text>
</comment>
<dbReference type="PANTHER" id="PTHR21089:SF1">
    <property type="entry name" value="BIFUNCTIONAL 3-DEHYDROQUINATE DEHYDRATASE_SHIKIMATE DEHYDROGENASE, CHLOROPLASTIC"/>
    <property type="match status" value="1"/>
</dbReference>
<dbReference type="AlphaFoldDB" id="D6Z827"/>
<evidence type="ECO:0000313" key="5">
    <source>
        <dbReference type="EMBL" id="ADG98107.1"/>
    </source>
</evidence>
<dbReference type="GO" id="GO:0019632">
    <property type="term" value="P:shikimate metabolic process"/>
    <property type="evidence" value="ECO:0007669"/>
    <property type="project" value="TreeGrafter"/>
</dbReference>